<protein>
    <submittedName>
        <fullName evidence="1">Uncharacterized protein</fullName>
    </submittedName>
</protein>
<accession>A0A8S1YJW4</accession>
<evidence type="ECO:0000313" key="2">
    <source>
        <dbReference type="Proteomes" id="UP000683925"/>
    </source>
</evidence>
<reference evidence="1" key="1">
    <citation type="submission" date="2021-01" db="EMBL/GenBank/DDBJ databases">
        <authorList>
            <consortium name="Genoscope - CEA"/>
            <person name="William W."/>
        </authorList>
    </citation>
    <scope>NUCLEOTIDE SEQUENCE</scope>
</reference>
<dbReference type="Proteomes" id="UP000683925">
    <property type="component" value="Unassembled WGS sequence"/>
</dbReference>
<comment type="caution">
    <text evidence="1">The sequence shown here is derived from an EMBL/GenBank/DDBJ whole genome shotgun (WGS) entry which is preliminary data.</text>
</comment>
<proteinExistence type="predicted"/>
<dbReference type="AlphaFoldDB" id="A0A8S1YJW4"/>
<dbReference type="EMBL" id="CAJJDP010000211">
    <property type="protein sequence ID" value="CAD8215126.1"/>
    <property type="molecule type" value="Genomic_DNA"/>
</dbReference>
<organism evidence="1 2">
    <name type="scientific">Paramecium octaurelia</name>
    <dbReference type="NCBI Taxonomy" id="43137"/>
    <lineage>
        <taxon>Eukaryota</taxon>
        <taxon>Sar</taxon>
        <taxon>Alveolata</taxon>
        <taxon>Ciliophora</taxon>
        <taxon>Intramacronucleata</taxon>
        <taxon>Oligohymenophorea</taxon>
        <taxon>Peniculida</taxon>
        <taxon>Parameciidae</taxon>
        <taxon>Paramecium</taxon>
    </lineage>
</organism>
<name>A0A8S1YJW4_PAROT</name>
<keyword evidence="2" id="KW-1185">Reference proteome</keyword>
<gene>
    <name evidence="1" type="ORF">POCTA_138.1.T2070003</name>
</gene>
<evidence type="ECO:0000313" key="1">
    <source>
        <dbReference type="EMBL" id="CAD8215126.1"/>
    </source>
</evidence>
<sequence>MGSRGYLKKKNISGIIQSATNHYVKILQGSVAKECMLLKKNQVKIQLAKNIQDKFITLVMNPIFDRKLFLNINRIDGKLPSNPSKSFFSQRIRLYEVFFKNQTQRLNFYSISYLKLWQFKIFKNKLKSKPLF</sequence>